<evidence type="ECO:0000313" key="3">
    <source>
        <dbReference type="Proteomes" id="UP000268014"/>
    </source>
</evidence>
<dbReference type="WBParaSite" id="HPLM_0002156201-mRNA-1">
    <property type="protein sequence ID" value="HPLM_0002156201-mRNA-1"/>
    <property type="gene ID" value="HPLM_0002156201"/>
</dbReference>
<protein>
    <submittedName>
        <fullName evidence="4">Ovule protein</fullName>
    </submittedName>
</protein>
<dbReference type="AlphaFoldDB" id="A0A0N4XB17"/>
<keyword evidence="3" id="KW-1185">Reference proteome</keyword>
<keyword evidence="1" id="KW-0812">Transmembrane</keyword>
<keyword evidence="1" id="KW-0472">Membrane</keyword>
<evidence type="ECO:0000256" key="1">
    <source>
        <dbReference type="SAM" id="Phobius"/>
    </source>
</evidence>
<sequence length="60" mass="6588">MGSTVGPPPANMHVASACEVCTFPMGLDQEAVFFLQNMFCICFYVYLCHALSPSSYLYSP</sequence>
<evidence type="ECO:0000313" key="2">
    <source>
        <dbReference type="EMBL" id="VDO90656.1"/>
    </source>
</evidence>
<name>A0A0N4XB17_HAEPC</name>
<feature type="transmembrane region" description="Helical" evidence="1">
    <location>
        <begin position="33"/>
        <end position="52"/>
    </location>
</feature>
<gene>
    <name evidence="2" type="ORF">HPLM_LOCUS21552</name>
</gene>
<keyword evidence="1" id="KW-1133">Transmembrane helix</keyword>
<dbReference type="Proteomes" id="UP000268014">
    <property type="component" value="Unassembled WGS sequence"/>
</dbReference>
<proteinExistence type="predicted"/>
<dbReference type="EMBL" id="UZAF01023625">
    <property type="protein sequence ID" value="VDO90656.1"/>
    <property type="molecule type" value="Genomic_DNA"/>
</dbReference>
<evidence type="ECO:0000313" key="4">
    <source>
        <dbReference type="WBParaSite" id="HPLM_0002156201-mRNA-1"/>
    </source>
</evidence>
<organism evidence="4">
    <name type="scientific">Haemonchus placei</name>
    <name type="common">Barber's pole worm</name>
    <dbReference type="NCBI Taxonomy" id="6290"/>
    <lineage>
        <taxon>Eukaryota</taxon>
        <taxon>Metazoa</taxon>
        <taxon>Ecdysozoa</taxon>
        <taxon>Nematoda</taxon>
        <taxon>Chromadorea</taxon>
        <taxon>Rhabditida</taxon>
        <taxon>Rhabditina</taxon>
        <taxon>Rhabditomorpha</taxon>
        <taxon>Strongyloidea</taxon>
        <taxon>Trichostrongylidae</taxon>
        <taxon>Haemonchus</taxon>
    </lineage>
</organism>
<reference evidence="4" key="1">
    <citation type="submission" date="2017-02" db="UniProtKB">
        <authorList>
            <consortium name="WormBaseParasite"/>
        </authorList>
    </citation>
    <scope>IDENTIFICATION</scope>
</reference>
<accession>A0A0N4XB17</accession>
<reference evidence="2 3" key="2">
    <citation type="submission" date="2018-11" db="EMBL/GenBank/DDBJ databases">
        <authorList>
            <consortium name="Pathogen Informatics"/>
        </authorList>
    </citation>
    <scope>NUCLEOTIDE SEQUENCE [LARGE SCALE GENOMIC DNA]</scope>
    <source>
        <strain evidence="2 3">MHpl1</strain>
    </source>
</reference>